<evidence type="ECO:0000259" key="7">
    <source>
        <dbReference type="PROSITE" id="PS50011"/>
    </source>
</evidence>
<dbReference type="Pfam" id="PF00069">
    <property type="entry name" value="Pkinase"/>
    <property type="match status" value="1"/>
</dbReference>
<keyword evidence="3" id="KW-0418">Kinase</keyword>
<keyword evidence="6" id="KW-0723">Serine/threonine-protein kinase</keyword>
<dbReference type="InterPro" id="IPR052751">
    <property type="entry name" value="Plant_MAPKKK"/>
</dbReference>
<name>A0A9D5DC23_9LILI</name>
<dbReference type="InterPro" id="IPR008271">
    <property type="entry name" value="Ser/Thr_kinase_AS"/>
</dbReference>
<dbReference type="PANTHER" id="PTHR48011:SF4">
    <property type="entry name" value="MITOGEN-ACTIVATED PROTEIN KINASE KINASE KINASE 19"/>
    <property type="match status" value="1"/>
</dbReference>
<accession>A0A9D5DC23</accession>
<organism evidence="8 9">
    <name type="scientific">Dioscorea zingiberensis</name>
    <dbReference type="NCBI Taxonomy" id="325984"/>
    <lineage>
        <taxon>Eukaryota</taxon>
        <taxon>Viridiplantae</taxon>
        <taxon>Streptophyta</taxon>
        <taxon>Embryophyta</taxon>
        <taxon>Tracheophyta</taxon>
        <taxon>Spermatophyta</taxon>
        <taxon>Magnoliopsida</taxon>
        <taxon>Liliopsida</taxon>
        <taxon>Dioscoreales</taxon>
        <taxon>Dioscoreaceae</taxon>
        <taxon>Dioscorea</taxon>
    </lineage>
</organism>
<evidence type="ECO:0000256" key="3">
    <source>
        <dbReference type="ARBA" id="ARBA00022777"/>
    </source>
</evidence>
<dbReference type="InterPro" id="IPR000719">
    <property type="entry name" value="Prot_kinase_dom"/>
</dbReference>
<protein>
    <recommendedName>
        <fullName evidence="7">Protein kinase domain-containing protein</fullName>
    </recommendedName>
</protein>
<evidence type="ECO:0000256" key="2">
    <source>
        <dbReference type="ARBA" id="ARBA00022741"/>
    </source>
</evidence>
<dbReference type="CDD" id="cd06606">
    <property type="entry name" value="STKc_MAPKKK"/>
    <property type="match status" value="1"/>
</dbReference>
<reference evidence="8" key="2">
    <citation type="journal article" date="2022" name="Hortic Res">
        <title>The genome of Dioscorea zingiberensis sheds light on the biosynthesis, origin and evolution of the medicinally important diosgenin saponins.</title>
        <authorList>
            <person name="Li Y."/>
            <person name="Tan C."/>
            <person name="Li Z."/>
            <person name="Guo J."/>
            <person name="Li S."/>
            <person name="Chen X."/>
            <person name="Wang C."/>
            <person name="Dai X."/>
            <person name="Yang H."/>
            <person name="Song W."/>
            <person name="Hou L."/>
            <person name="Xu J."/>
            <person name="Tong Z."/>
            <person name="Xu A."/>
            <person name="Yuan X."/>
            <person name="Wang W."/>
            <person name="Yang Q."/>
            <person name="Chen L."/>
            <person name="Sun Z."/>
            <person name="Wang K."/>
            <person name="Pan B."/>
            <person name="Chen J."/>
            <person name="Bao Y."/>
            <person name="Liu F."/>
            <person name="Qi X."/>
            <person name="Gang D.R."/>
            <person name="Wen J."/>
            <person name="Li J."/>
        </authorList>
    </citation>
    <scope>NUCLEOTIDE SEQUENCE</scope>
    <source>
        <strain evidence="8">Dzin_1.0</strain>
    </source>
</reference>
<dbReference type="Proteomes" id="UP001085076">
    <property type="component" value="Miscellaneous, Linkage group lg01"/>
</dbReference>
<dbReference type="PROSITE" id="PS50011">
    <property type="entry name" value="PROTEIN_KINASE_DOM"/>
    <property type="match status" value="1"/>
</dbReference>
<keyword evidence="4 5" id="KW-0067">ATP-binding</keyword>
<dbReference type="InterPro" id="IPR017441">
    <property type="entry name" value="Protein_kinase_ATP_BS"/>
</dbReference>
<keyword evidence="9" id="KW-1185">Reference proteome</keyword>
<evidence type="ECO:0000256" key="5">
    <source>
        <dbReference type="PROSITE-ProRule" id="PRU10141"/>
    </source>
</evidence>
<dbReference type="SMART" id="SM00220">
    <property type="entry name" value="S_TKc"/>
    <property type="match status" value="1"/>
</dbReference>
<gene>
    <name evidence="8" type="ORF">J5N97_007589</name>
</gene>
<proteinExistence type="inferred from homology"/>
<dbReference type="Gene3D" id="1.10.510.10">
    <property type="entry name" value="Transferase(Phosphotransferase) domain 1"/>
    <property type="match status" value="1"/>
</dbReference>
<keyword evidence="1" id="KW-0808">Transferase</keyword>
<comment type="similarity">
    <text evidence="6">Belongs to the protein kinase superfamily.</text>
</comment>
<dbReference type="AlphaFoldDB" id="A0A9D5DC23"/>
<keyword evidence="2 5" id="KW-0547">Nucleotide-binding</keyword>
<evidence type="ECO:0000256" key="6">
    <source>
        <dbReference type="RuleBase" id="RU000304"/>
    </source>
</evidence>
<feature type="binding site" evidence="5">
    <location>
        <position position="35"/>
    </location>
    <ligand>
        <name>ATP</name>
        <dbReference type="ChEBI" id="CHEBI:30616"/>
    </ligand>
</feature>
<evidence type="ECO:0000313" key="8">
    <source>
        <dbReference type="EMBL" id="KAJ0989233.1"/>
    </source>
</evidence>
<sequence length="408" mass="44649">MNSKRWIRGQTLGHGSFSTVSLASFPSSGAVLAVKSTEASGSASSSLLHEQRILSSLHCLNIISYAGFDVTTELSDGRVYYNLFMEYAAGGSLSDEIKSGPIDEASIRDHVAGILSGLTYLHSLGYVHCDVKPENILIGDDGRTKLGDLGCAKVSGDEERCLIRGTPMFMAPEVARGEEQGPTADVWALGCTFIEMATGRRPWPEISSPLAVLNRIAFSSELPEIPGWLSGDAKDFLAKCLIRDSEKRWTAEQLLQHPFVASCVIGSIWSSPKSTLNQEFWDLISEDDEQEHQDIFTKMEMEMECTTAGERLRELAGDSEACSSSLPNWSSWDEEDWILVRSNAIDDVLPDETSNCSSGQVVLDSLNSSCFRISSVSVDCTEMKQYSNSVACDSYSHSIKSRVLSYIA</sequence>
<dbReference type="OrthoDB" id="275301at2759"/>
<feature type="domain" description="Protein kinase" evidence="7">
    <location>
        <begin position="6"/>
        <end position="260"/>
    </location>
</feature>
<evidence type="ECO:0000256" key="4">
    <source>
        <dbReference type="ARBA" id="ARBA00022840"/>
    </source>
</evidence>
<evidence type="ECO:0000313" key="9">
    <source>
        <dbReference type="Proteomes" id="UP001085076"/>
    </source>
</evidence>
<dbReference type="GO" id="GO:0004674">
    <property type="term" value="F:protein serine/threonine kinase activity"/>
    <property type="evidence" value="ECO:0007669"/>
    <property type="project" value="UniProtKB-KW"/>
</dbReference>
<dbReference type="GO" id="GO:0007165">
    <property type="term" value="P:signal transduction"/>
    <property type="evidence" value="ECO:0007669"/>
    <property type="project" value="TreeGrafter"/>
</dbReference>
<dbReference type="GO" id="GO:0005524">
    <property type="term" value="F:ATP binding"/>
    <property type="evidence" value="ECO:0007669"/>
    <property type="project" value="UniProtKB-UniRule"/>
</dbReference>
<evidence type="ECO:0000256" key="1">
    <source>
        <dbReference type="ARBA" id="ARBA00022679"/>
    </source>
</evidence>
<reference evidence="8" key="1">
    <citation type="submission" date="2021-03" db="EMBL/GenBank/DDBJ databases">
        <authorList>
            <person name="Li Z."/>
            <person name="Yang C."/>
        </authorList>
    </citation>
    <scope>NUCLEOTIDE SEQUENCE</scope>
    <source>
        <strain evidence="8">Dzin_1.0</strain>
        <tissue evidence="8">Leaf</tissue>
    </source>
</reference>
<dbReference type="PANTHER" id="PTHR48011">
    <property type="entry name" value="CCR4-NOT TRANSCRIPTIONAL COMPLEX SUBUNIT CAF120-RELATED"/>
    <property type="match status" value="1"/>
</dbReference>
<dbReference type="SUPFAM" id="SSF56112">
    <property type="entry name" value="Protein kinase-like (PK-like)"/>
    <property type="match status" value="1"/>
</dbReference>
<dbReference type="EMBL" id="JAGGNH010000001">
    <property type="protein sequence ID" value="KAJ0989233.1"/>
    <property type="molecule type" value="Genomic_DNA"/>
</dbReference>
<comment type="caution">
    <text evidence="8">The sequence shown here is derived from an EMBL/GenBank/DDBJ whole genome shotgun (WGS) entry which is preliminary data.</text>
</comment>
<dbReference type="PROSITE" id="PS00107">
    <property type="entry name" value="PROTEIN_KINASE_ATP"/>
    <property type="match status" value="1"/>
</dbReference>
<dbReference type="PROSITE" id="PS00108">
    <property type="entry name" value="PROTEIN_KINASE_ST"/>
    <property type="match status" value="1"/>
</dbReference>
<dbReference type="InterPro" id="IPR011009">
    <property type="entry name" value="Kinase-like_dom_sf"/>
</dbReference>